<dbReference type="Gene3D" id="2.60.40.150">
    <property type="entry name" value="C2 domain"/>
    <property type="match status" value="2"/>
</dbReference>
<dbReference type="InterPro" id="IPR000008">
    <property type="entry name" value="C2_dom"/>
</dbReference>
<dbReference type="PANTHER" id="PTHR45911">
    <property type="entry name" value="C2 DOMAIN-CONTAINING PROTEIN"/>
    <property type="match status" value="1"/>
</dbReference>
<reference evidence="4 5" key="1">
    <citation type="submission" date="2024-04" db="EMBL/GenBank/DDBJ databases">
        <title>Tritrichomonas musculus Genome.</title>
        <authorList>
            <person name="Alves-Ferreira E."/>
            <person name="Grigg M."/>
            <person name="Lorenzi H."/>
            <person name="Galac M."/>
        </authorList>
    </citation>
    <scope>NUCLEOTIDE SEQUENCE [LARGE SCALE GENOMIC DNA]</scope>
    <source>
        <strain evidence="4 5">EAF2021</strain>
    </source>
</reference>
<organism evidence="4 5">
    <name type="scientific">Tritrichomonas musculus</name>
    <dbReference type="NCBI Taxonomy" id="1915356"/>
    <lineage>
        <taxon>Eukaryota</taxon>
        <taxon>Metamonada</taxon>
        <taxon>Parabasalia</taxon>
        <taxon>Tritrichomonadida</taxon>
        <taxon>Tritrichomonadidae</taxon>
        <taxon>Tritrichomonas</taxon>
    </lineage>
</organism>
<keyword evidence="5" id="KW-1185">Reference proteome</keyword>
<evidence type="ECO:0000256" key="2">
    <source>
        <dbReference type="ARBA" id="ARBA00022837"/>
    </source>
</evidence>
<evidence type="ECO:0000256" key="1">
    <source>
        <dbReference type="ARBA" id="ARBA00022723"/>
    </source>
</evidence>
<evidence type="ECO:0000259" key="3">
    <source>
        <dbReference type="PROSITE" id="PS50004"/>
    </source>
</evidence>
<keyword evidence="2" id="KW-0106">Calcium</keyword>
<dbReference type="EMBL" id="JAPFFF010000009">
    <property type="protein sequence ID" value="KAK8883390.1"/>
    <property type="molecule type" value="Genomic_DNA"/>
</dbReference>
<feature type="domain" description="C2" evidence="3">
    <location>
        <begin position="1"/>
        <end position="101"/>
    </location>
</feature>
<evidence type="ECO:0000313" key="5">
    <source>
        <dbReference type="Proteomes" id="UP001470230"/>
    </source>
</evidence>
<dbReference type="Proteomes" id="UP001470230">
    <property type="component" value="Unassembled WGS sequence"/>
</dbReference>
<comment type="caution">
    <text evidence="4">The sequence shown here is derived from an EMBL/GenBank/DDBJ whole genome shotgun (WGS) entry which is preliminary data.</text>
</comment>
<keyword evidence="1" id="KW-0479">Metal-binding</keyword>
<feature type="domain" description="C2" evidence="3">
    <location>
        <begin position="120"/>
        <end position="238"/>
    </location>
</feature>
<dbReference type="PROSITE" id="PS50004">
    <property type="entry name" value="C2"/>
    <property type="match status" value="2"/>
</dbReference>
<dbReference type="PANTHER" id="PTHR45911:SF4">
    <property type="entry name" value="MULTIPLE C2 AND TRANSMEMBRANE DOMAIN-CONTAINING PROTEIN"/>
    <property type="match status" value="1"/>
</dbReference>
<evidence type="ECO:0000313" key="4">
    <source>
        <dbReference type="EMBL" id="KAK8883390.1"/>
    </source>
</evidence>
<dbReference type="InterPro" id="IPR035892">
    <property type="entry name" value="C2_domain_sf"/>
</dbReference>
<dbReference type="Pfam" id="PF00168">
    <property type="entry name" value="C2"/>
    <property type="match status" value="2"/>
</dbReference>
<sequence>MKLHLKIIEADNIPKMDMIGKADPYVSVHLSESKDSDKTKIIYKTYTPKWNKEMHLRVASISENVKFELKDYDKGKKDDLIGTIERKIRDFPPGIVSDEWINVNKAKGLKKVARVHIISHLTLDGMTPFTQMPFQFLKVCVKVISARDIAKMDLVGKTDPYVVLWIQSHPSSRRQTKVIKNNMLPKWNEDFLLELTNQTSDILTLKMWDKDVVNDDEMATLDIPLGQFQLFDIVEKEYDMKPCKGVKKGGKITLKIQVIPINEEKWKVGAALPISPNDQQFQSMMIQQMQGIQQSGMMMMTSGMMQSGMMPQQMMQSGMMPQGMMQSQQMQPGMQPVMKRATVSQIIPEIQPGYPQPAERQIHSVMYPQGLIMQPGMYPQQGMMMQPGTYPQQQMVQPGMYPQQGMMMQPGMYPQQGMMMQQGMYPQQGMMMQPAMYQQQMPPTG</sequence>
<protein>
    <recommendedName>
        <fullName evidence="3">C2 domain-containing protein</fullName>
    </recommendedName>
</protein>
<gene>
    <name evidence="4" type="ORF">M9Y10_046040</name>
</gene>
<dbReference type="CDD" id="cd00030">
    <property type="entry name" value="C2"/>
    <property type="match status" value="1"/>
</dbReference>
<accession>A0ABR2JX16</accession>
<dbReference type="SMART" id="SM00239">
    <property type="entry name" value="C2"/>
    <property type="match status" value="2"/>
</dbReference>
<proteinExistence type="predicted"/>
<name>A0ABR2JX16_9EUKA</name>
<dbReference type="SUPFAM" id="SSF49562">
    <property type="entry name" value="C2 domain (Calcium/lipid-binding domain, CaLB)"/>
    <property type="match status" value="2"/>
</dbReference>